<dbReference type="Proteomes" id="UP000886744">
    <property type="component" value="Unassembled WGS sequence"/>
</dbReference>
<name>A0A9D1E1K4_9BACT</name>
<evidence type="ECO:0000313" key="3">
    <source>
        <dbReference type="Proteomes" id="UP000886744"/>
    </source>
</evidence>
<dbReference type="EMBL" id="DVHI01000070">
    <property type="protein sequence ID" value="HIR62952.1"/>
    <property type="molecule type" value="Genomic_DNA"/>
</dbReference>
<proteinExistence type="predicted"/>
<reference evidence="2" key="1">
    <citation type="submission" date="2020-10" db="EMBL/GenBank/DDBJ databases">
        <authorList>
            <person name="Gilroy R."/>
        </authorList>
    </citation>
    <scope>NUCLEOTIDE SEQUENCE</scope>
    <source>
        <strain evidence="2">ChiHjej13B12-12457</strain>
    </source>
</reference>
<protein>
    <submittedName>
        <fullName evidence="2">DUF4252 domain-containing protein</fullName>
    </submittedName>
</protein>
<accession>A0A9D1E1K4</accession>
<evidence type="ECO:0000313" key="2">
    <source>
        <dbReference type="EMBL" id="HIR62952.1"/>
    </source>
</evidence>
<gene>
    <name evidence="2" type="ORF">IAC94_05465</name>
</gene>
<sequence>MKRVLITLALAAVSLLCARAQSMDSLIEKYAYQKSAVTVTMPEQILKKMARRDNNDLLRKLTEIKIISISGSDGNCLRDRFLEDARRLTARYEVLFSVSNAGRWVSAYIDGHCREAITLSSDDEAVTLLYMKGDIDDDMQDALLSNKIRIK</sequence>
<reference evidence="2" key="2">
    <citation type="journal article" date="2021" name="PeerJ">
        <title>Extensive microbial diversity within the chicken gut microbiome revealed by metagenomics and culture.</title>
        <authorList>
            <person name="Gilroy R."/>
            <person name="Ravi A."/>
            <person name="Getino M."/>
            <person name="Pursley I."/>
            <person name="Horton D.L."/>
            <person name="Alikhan N.F."/>
            <person name="Baker D."/>
            <person name="Gharbi K."/>
            <person name="Hall N."/>
            <person name="Watson M."/>
            <person name="Adriaenssens E.M."/>
            <person name="Foster-Nyarko E."/>
            <person name="Jarju S."/>
            <person name="Secka A."/>
            <person name="Antonio M."/>
            <person name="Oren A."/>
            <person name="Chaudhuri R.R."/>
            <person name="La Ragione R."/>
            <person name="Hildebrand F."/>
            <person name="Pallen M.J."/>
        </authorList>
    </citation>
    <scope>NUCLEOTIDE SEQUENCE</scope>
    <source>
        <strain evidence="2">ChiHjej13B12-12457</strain>
    </source>
</reference>
<evidence type="ECO:0000256" key="1">
    <source>
        <dbReference type="SAM" id="SignalP"/>
    </source>
</evidence>
<feature type="signal peptide" evidence="1">
    <location>
        <begin position="1"/>
        <end position="20"/>
    </location>
</feature>
<comment type="caution">
    <text evidence="2">The sequence shown here is derived from an EMBL/GenBank/DDBJ whole genome shotgun (WGS) entry which is preliminary data.</text>
</comment>
<organism evidence="2 3">
    <name type="scientific">Candidatus Coprenecus avistercoris</name>
    <dbReference type="NCBI Taxonomy" id="2840730"/>
    <lineage>
        <taxon>Bacteria</taxon>
        <taxon>Pseudomonadati</taxon>
        <taxon>Bacteroidota</taxon>
        <taxon>Bacteroidia</taxon>
        <taxon>Bacteroidales</taxon>
        <taxon>Rikenellaceae</taxon>
        <taxon>Rikenellaceae incertae sedis</taxon>
        <taxon>Candidatus Coprenecus</taxon>
    </lineage>
</organism>
<keyword evidence="1" id="KW-0732">Signal</keyword>
<feature type="chain" id="PRO_5039557025" evidence="1">
    <location>
        <begin position="21"/>
        <end position="151"/>
    </location>
</feature>
<dbReference type="AlphaFoldDB" id="A0A9D1E1K4"/>
<dbReference type="InterPro" id="IPR025348">
    <property type="entry name" value="DUF4252"/>
</dbReference>
<dbReference type="Pfam" id="PF14060">
    <property type="entry name" value="DUF4252"/>
    <property type="match status" value="1"/>
</dbReference>